<feature type="DNA-binding region" description="OmpR/PhoB-type" evidence="6">
    <location>
        <begin position="1"/>
        <end position="94"/>
    </location>
</feature>
<comment type="similarity">
    <text evidence="1">Belongs to the AfsR/DnrI/RedD regulatory family.</text>
</comment>
<dbReference type="Pfam" id="PF13432">
    <property type="entry name" value="TPR_16"/>
    <property type="match status" value="1"/>
</dbReference>
<dbReference type="InterPro" id="IPR005158">
    <property type="entry name" value="BTAD"/>
</dbReference>
<dbReference type="PANTHER" id="PTHR35807">
    <property type="entry name" value="TRANSCRIPTIONAL REGULATOR REDD-RELATED"/>
    <property type="match status" value="1"/>
</dbReference>
<evidence type="ECO:0000313" key="8">
    <source>
        <dbReference type="EMBL" id="GHH34440.1"/>
    </source>
</evidence>
<dbReference type="InterPro" id="IPR011990">
    <property type="entry name" value="TPR-like_helical_dom_sf"/>
</dbReference>
<dbReference type="PROSITE" id="PS51755">
    <property type="entry name" value="OMPR_PHOB"/>
    <property type="match status" value="1"/>
</dbReference>
<dbReference type="SMART" id="SM01043">
    <property type="entry name" value="BTAD"/>
    <property type="match status" value="1"/>
</dbReference>
<keyword evidence="3 6" id="KW-0238">DNA-binding</keyword>
<dbReference type="Gene3D" id="3.40.50.300">
    <property type="entry name" value="P-loop containing nucleotide triphosphate hydrolases"/>
    <property type="match status" value="1"/>
</dbReference>
<dbReference type="Gene3D" id="1.25.40.10">
    <property type="entry name" value="Tetratricopeptide repeat domain"/>
    <property type="match status" value="2"/>
</dbReference>
<dbReference type="SMART" id="SM00862">
    <property type="entry name" value="Trans_reg_C"/>
    <property type="match status" value="1"/>
</dbReference>
<evidence type="ECO:0000256" key="1">
    <source>
        <dbReference type="ARBA" id="ARBA00005820"/>
    </source>
</evidence>
<dbReference type="SMART" id="SM00028">
    <property type="entry name" value="TPR"/>
    <property type="match status" value="5"/>
</dbReference>
<dbReference type="InterPro" id="IPR001867">
    <property type="entry name" value="OmpR/PhoB-type_DNA-bd"/>
</dbReference>
<protein>
    <submittedName>
        <fullName evidence="8">SARP family transcriptional regulator</fullName>
    </submittedName>
</protein>
<dbReference type="RefSeq" id="WP_191259093.1">
    <property type="nucleotide sequence ID" value="NZ_BNAY01000011.1"/>
</dbReference>
<keyword evidence="9" id="KW-1185">Reference proteome</keyword>
<evidence type="ECO:0000256" key="2">
    <source>
        <dbReference type="ARBA" id="ARBA00023015"/>
    </source>
</evidence>
<dbReference type="PANTHER" id="PTHR35807:SF1">
    <property type="entry name" value="TRANSCRIPTIONAL REGULATOR REDD"/>
    <property type="match status" value="1"/>
</dbReference>
<organism evidence="8 9">
    <name type="scientific">Amycolatopsis oliviviridis</name>
    <dbReference type="NCBI Taxonomy" id="1471590"/>
    <lineage>
        <taxon>Bacteria</taxon>
        <taxon>Bacillati</taxon>
        <taxon>Actinomycetota</taxon>
        <taxon>Actinomycetes</taxon>
        <taxon>Pseudonocardiales</taxon>
        <taxon>Pseudonocardiaceae</taxon>
        <taxon>Amycolatopsis</taxon>
    </lineage>
</organism>
<name>A0ABQ3M6W4_9PSEU</name>
<evidence type="ECO:0000256" key="4">
    <source>
        <dbReference type="ARBA" id="ARBA00023163"/>
    </source>
</evidence>
<dbReference type="CDD" id="cd15831">
    <property type="entry name" value="BTAD"/>
    <property type="match status" value="1"/>
</dbReference>
<accession>A0ABQ3M6W4</accession>
<dbReference type="EMBL" id="BNAY01000011">
    <property type="protein sequence ID" value="GHH34440.1"/>
    <property type="molecule type" value="Genomic_DNA"/>
</dbReference>
<dbReference type="SUPFAM" id="SSF46894">
    <property type="entry name" value="C-terminal effector domain of the bipartite response regulators"/>
    <property type="match status" value="1"/>
</dbReference>
<dbReference type="Gene3D" id="1.10.10.10">
    <property type="entry name" value="Winged helix-like DNA-binding domain superfamily/Winged helix DNA-binding domain"/>
    <property type="match status" value="1"/>
</dbReference>
<dbReference type="SUPFAM" id="SSF52540">
    <property type="entry name" value="P-loop containing nucleoside triphosphate hydrolases"/>
    <property type="match status" value="1"/>
</dbReference>
<dbReference type="Pfam" id="PF13424">
    <property type="entry name" value="TPR_12"/>
    <property type="match status" value="1"/>
</dbReference>
<evidence type="ECO:0000256" key="5">
    <source>
        <dbReference type="PROSITE-ProRule" id="PRU00339"/>
    </source>
</evidence>
<reference evidence="9" key="1">
    <citation type="journal article" date="2019" name="Int. J. Syst. Evol. Microbiol.">
        <title>The Global Catalogue of Microorganisms (GCM) 10K type strain sequencing project: providing services to taxonomists for standard genome sequencing and annotation.</title>
        <authorList>
            <consortium name="The Broad Institute Genomics Platform"/>
            <consortium name="The Broad Institute Genome Sequencing Center for Infectious Disease"/>
            <person name="Wu L."/>
            <person name="Ma J."/>
        </authorList>
    </citation>
    <scope>NUCLEOTIDE SEQUENCE [LARGE SCALE GENOMIC DNA]</scope>
    <source>
        <strain evidence="9">CGMCC 4.7683</strain>
    </source>
</reference>
<feature type="repeat" description="TPR" evidence="5">
    <location>
        <begin position="717"/>
        <end position="750"/>
    </location>
</feature>
<keyword evidence="4" id="KW-0804">Transcription</keyword>
<keyword evidence="5" id="KW-0802">TPR repeat</keyword>
<dbReference type="InterPro" id="IPR016032">
    <property type="entry name" value="Sig_transdc_resp-reg_C-effctor"/>
</dbReference>
<dbReference type="InterPro" id="IPR036388">
    <property type="entry name" value="WH-like_DNA-bd_sf"/>
</dbReference>
<gene>
    <name evidence="8" type="ORF">GCM10017790_74350</name>
</gene>
<feature type="repeat" description="TPR" evidence="5">
    <location>
        <begin position="795"/>
        <end position="828"/>
    </location>
</feature>
<comment type="caution">
    <text evidence="8">The sequence shown here is derived from an EMBL/GenBank/DDBJ whole genome shotgun (WGS) entry which is preliminary data.</text>
</comment>
<evidence type="ECO:0000256" key="6">
    <source>
        <dbReference type="PROSITE-ProRule" id="PRU01091"/>
    </source>
</evidence>
<dbReference type="PRINTS" id="PR00364">
    <property type="entry name" value="DISEASERSIST"/>
</dbReference>
<dbReference type="PROSITE" id="PS50005">
    <property type="entry name" value="TPR"/>
    <property type="match status" value="2"/>
</dbReference>
<proteinExistence type="inferred from homology"/>
<dbReference type="InterPro" id="IPR051677">
    <property type="entry name" value="AfsR-DnrI-RedD_regulator"/>
</dbReference>
<feature type="domain" description="OmpR/PhoB-type" evidence="7">
    <location>
        <begin position="1"/>
        <end position="94"/>
    </location>
</feature>
<dbReference type="Pfam" id="PF03704">
    <property type="entry name" value="BTAD"/>
    <property type="match status" value="1"/>
</dbReference>
<dbReference type="Proteomes" id="UP000635387">
    <property type="component" value="Unassembled WGS sequence"/>
</dbReference>
<evidence type="ECO:0000256" key="3">
    <source>
        <dbReference type="ARBA" id="ARBA00023125"/>
    </source>
</evidence>
<dbReference type="InterPro" id="IPR019734">
    <property type="entry name" value="TPR_rpt"/>
</dbReference>
<dbReference type="SUPFAM" id="SSF48452">
    <property type="entry name" value="TPR-like"/>
    <property type="match status" value="3"/>
</dbReference>
<evidence type="ECO:0000259" key="7">
    <source>
        <dbReference type="PROSITE" id="PS51755"/>
    </source>
</evidence>
<evidence type="ECO:0000313" key="9">
    <source>
        <dbReference type="Proteomes" id="UP000635387"/>
    </source>
</evidence>
<keyword evidence="2" id="KW-0805">Transcription regulation</keyword>
<dbReference type="InterPro" id="IPR027417">
    <property type="entry name" value="P-loop_NTPase"/>
</dbReference>
<sequence length="966" mass="104429">MTVEFRLSQGLEVLVGGQAVPTGFARQRAVLVALLADLGTPVPVDELVERVWGEHLPKQPREALYGYVSRLRGVLAPCPEATIGKHAAGYVLNADPMTVDLYRFEHTVEAARNCDEDARALELYTTALRAWRGEPVPVVDTPWMGALRDRLRQQFKTAELDSQEIALRLGRHTELLPALIRQAREFPLDERVAGQYMLALYRSGRQADALEHYRQVRLRLADELGADPGSSLQELHLRILSAAPELDTSGQPASVSAQVVPRQLPAEPRGFLGRAHELAALSGMPDHLAEDGPEGAVRVLSGGGGVGKTWLALRWAHDHLAEFPDGQLFVNLRGFDPAAEPVSPDSALHGFLTALGVAPAAIPQDADARAALYRSLSADRRLLVVLDNARETAQVLPLLPGGRSSTVLITSRHRLNGLLATHTAQPLPLGVLGTSEARGILARHLGASSLDADPRATEALLRHCAGLPLALAIVASRAAAHPGFPLAGFADELRADAESLDTLDTGELSWNLRAVFSASYGVLDVQAATMFRWLSLAPGADITLPAAAALCRSTRSAARTVLTALEMASLIEQHRPGRYRMHDLTRAYAAELTKAHDTEADRRDALARLFGHYCHVASVAADLFTPEERERRPPIPPVSGPPVTLPDGDAARAWLEAERDNLLASARHAAAFGPATVVTHLSATLFRYLDNCGHYQDALTLHTAARDAVDPAVVAHAHALCSLGYALVRLGRYDEALHELRQALGHPRADPLVDYAANTNIAFVHDDRGDRETALTYYARALDASRTPGYRSTYGIALNNLGDCYRKLGRHEEAIDHLRRSITIAEEFDSAGLGGVALGSLGDLQRAQDDHSGARASYRRALELARICGNPGLEVELLNRLASATVTPREGLEQFQRALSLAREIGFTVEEAHAHHGLARLHHTLGDLTASRNHAHEALRLYTALKSSGTDAVGALIRDHLSAAED</sequence>